<dbReference type="Proteomes" id="UP000184038">
    <property type="component" value="Unassembled WGS sequence"/>
</dbReference>
<gene>
    <name evidence="7" type="ORF">SAMN02746066_02560</name>
</gene>
<evidence type="ECO:0000313" key="8">
    <source>
        <dbReference type="Proteomes" id="UP000184038"/>
    </source>
</evidence>
<evidence type="ECO:0000256" key="5">
    <source>
        <dbReference type="ARBA" id="ARBA00023002"/>
    </source>
</evidence>
<dbReference type="Gene3D" id="3.40.109.30">
    <property type="entry name" value="putative nitroreductase (tm1586), domain 2"/>
    <property type="match status" value="1"/>
</dbReference>
<reference evidence="7 8" key="1">
    <citation type="submission" date="2016-11" db="EMBL/GenBank/DDBJ databases">
        <authorList>
            <person name="Jaros S."/>
            <person name="Januszkiewicz K."/>
            <person name="Wedrychowicz H."/>
        </authorList>
    </citation>
    <scope>NUCLEOTIDE SEQUENCE [LARGE SCALE GENOMIC DNA]</scope>
    <source>
        <strain evidence="7 8">DSM 15930</strain>
    </source>
</reference>
<comment type="cofactor">
    <cofactor evidence="1">
        <name>FMN</name>
        <dbReference type="ChEBI" id="CHEBI:58210"/>
    </cofactor>
</comment>
<name>A0A1M7K322_9FIRM</name>
<evidence type="ECO:0000256" key="1">
    <source>
        <dbReference type="ARBA" id="ARBA00001917"/>
    </source>
</evidence>
<evidence type="ECO:0000256" key="4">
    <source>
        <dbReference type="ARBA" id="ARBA00022643"/>
    </source>
</evidence>
<dbReference type="Gene3D" id="3.40.109.10">
    <property type="entry name" value="NADH Oxidase"/>
    <property type="match status" value="1"/>
</dbReference>
<keyword evidence="4" id="KW-0288">FMN</keyword>
<dbReference type="InterPro" id="IPR029478">
    <property type="entry name" value="TM1586_NiRdase"/>
</dbReference>
<dbReference type="AlphaFoldDB" id="A0A1M7K322"/>
<dbReference type="SUPFAM" id="SSF55469">
    <property type="entry name" value="FMN-dependent nitroreductase-like"/>
    <property type="match status" value="2"/>
</dbReference>
<keyword evidence="5" id="KW-0560">Oxidoreductase</keyword>
<evidence type="ECO:0000256" key="2">
    <source>
        <dbReference type="ARBA" id="ARBA00007118"/>
    </source>
</evidence>
<dbReference type="PANTHER" id="PTHR43673">
    <property type="entry name" value="NAD(P)H NITROREDUCTASE YDGI-RELATED"/>
    <property type="match status" value="1"/>
</dbReference>
<accession>A0A1M7K322</accession>
<comment type="similarity">
    <text evidence="2">Belongs to the nitroreductase family.</text>
</comment>
<keyword evidence="3" id="KW-0285">Flavoprotein</keyword>
<dbReference type="Pfam" id="PF14512">
    <property type="entry name" value="TM1586_NiRdase"/>
    <property type="match status" value="1"/>
</dbReference>
<dbReference type="STRING" id="1120996.SAMN02746066_02560"/>
<sequence>MDMYEAIWRRKSIYHYNMEALDEQMLRNIRAFLDRQILIKEDCKVDYAILCQLEQKKPIMNELGVEAPYFMVIYEHEVERYYLNAGYLLGQLSLYITSKGLGSCFVNMSFGKRGKGDKRIIAALAFGKPKTSSRLEPHKPKRIPIDYLCVYKEEVSQDIKKVMKAASVSPSCMNSQPWRFVVYHNRIHIFLKKDRMIKKWFHSEQMVDMGFMLSNLLMEAENLWLTTTIDYVDNLVEKPVKNYVYILSVVFE</sequence>
<evidence type="ECO:0000256" key="3">
    <source>
        <dbReference type="ARBA" id="ARBA00022630"/>
    </source>
</evidence>
<evidence type="ECO:0000259" key="6">
    <source>
        <dbReference type="Pfam" id="PF14512"/>
    </source>
</evidence>
<dbReference type="InterPro" id="IPR000415">
    <property type="entry name" value="Nitroreductase-like"/>
</dbReference>
<keyword evidence="8" id="KW-1185">Reference proteome</keyword>
<dbReference type="PANTHER" id="PTHR43673:SF2">
    <property type="entry name" value="NITROREDUCTASE"/>
    <property type="match status" value="1"/>
</dbReference>
<protein>
    <submittedName>
        <fullName evidence="7">Putative TM nitroreductase</fullName>
    </submittedName>
</protein>
<dbReference type="OrthoDB" id="9814075at2"/>
<evidence type="ECO:0000313" key="7">
    <source>
        <dbReference type="EMBL" id="SHM59373.1"/>
    </source>
</evidence>
<dbReference type="EMBL" id="FRCP01000012">
    <property type="protein sequence ID" value="SHM59373.1"/>
    <property type="molecule type" value="Genomic_DNA"/>
</dbReference>
<proteinExistence type="inferred from homology"/>
<feature type="domain" description="Putative nitroreductase TM1586" evidence="6">
    <location>
        <begin position="2"/>
        <end position="216"/>
    </location>
</feature>
<organism evidence="7 8">
    <name type="scientific">Anaerosporobacter mobilis DSM 15930</name>
    <dbReference type="NCBI Taxonomy" id="1120996"/>
    <lineage>
        <taxon>Bacteria</taxon>
        <taxon>Bacillati</taxon>
        <taxon>Bacillota</taxon>
        <taxon>Clostridia</taxon>
        <taxon>Lachnospirales</taxon>
        <taxon>Lachnospiraceae</taxon>
        <taxon>Anaerosporobacter</taxon>
    </lineage>
</organism>
<dbReference type="GO" id="GO:0016491">
    <property type="term" value="F:oxidoreductase activity"/>
    <property type="evidence" value="ECO:0007669"/>
    <property type="project" value="UniProtKB-KW"/>
</dbReference>
<dbReference type="RefSeq" id="WP_073288229.1">
    <property type="nucleotide sequence ID" value="NZ_FRCP01000012.1"/>
</dbReference>